<dbReference type="PANTHER" id="PTHR48081">
    <property type="entry name" value="AB HYDROLASE SUPERFAMILY PROTEIN C4A8.06C"/>
    <property type="match status" value="1"/>
</dbReference>
<evidence type="ECO:0000256" key="1">
    <source>
        <dbReference type="ARBA" id="ARBA00022801"/>
    </source>
</evidence>
<evidence type="ECO:0000259" key="2">
    <source>
        <dbReference type="Pfam" id="PF07859"/>
    </source>
</evidence>
<dbReference type="EMBL" id="MCOG01000128">
    <property type="protein sequence ID" value="ORY40319.1"/>
    <property type="molecule type" value="Genomic_DNA"/>
</dbReference>
<sequence length="269" mass="30718">MTLNGPLESVHSFEDYHITNEEDGNDVLVRLYKHDIEPSSDLIIYIHGGGWTQGNLKNYAYLCRKLTKILEKDVLAVDYRLSPENPHPQQLNDIMAVYKYFLKSKYKKIYLSGDSGGGHLCASTCIKINDEGLKRPHGSILFYPALDNDFNSRSFKAFNCPALTKKGTMDYTNNLVGGNCLDPKNFSNKYIFPSLQKDMKVFPREILVSSGYDILFDGQLKHVKNMLKSGRKDLTWLVYPGVVHGFMNYGKFYDKLVTQVCQTVKKFLK</sequence>
<dbReference type="SUPFAM" id="SSF53474">
    <property type="entry name" value="alpha/beta-Hydrolases"/>
    <property type="match status" value="1"/>
</dbReference>
<reference evidence="3 4" key="1">
    <citation type="submission" date="2016-08" db="EMBL/GenBank/DDBJ databases">
        <title>A Parts List for Fungal Cellulosomes Revealed by Comparative Genomics.</title>
        <authorList>
            <consortium name="DOE Joint Genome Institute"/>
            <person name="Haitjema C.H."/>
            <person name="Gilmore S.P."/>
            <person name="Henske J.K."/>
            <person name="Solomon K.V."/>
            <person name="De Groot R."/>
            <person name="Kuo A."/>
            <person name="Mondo S.J."/>
            <person name="Salamov A.A."/>
            <person name="Labutti K."/>
            <person name="Zhao Z."/>
            <person name="Chiniquy J."/>
            <person name="Barry K."/>
            <person name="Brewer H.M."/>
            <person name="Purvine S.O."/>
            <person name="Wright A.T."/>
            <person name="Boxma B."/>
            <person name="Van Alen T."/>
            <person name="Hackstein J.H."/>
            <person name="Baker S.E."/>
            <person name="Grigoriev I.V."/>
            <person name="O'Malley M.A."/>
        </authorList>
    </citation>
    <scope>NUCLEOTIDE SEQUENCE [LARGE SCALE GENOMIC DNA]</scope>
    <source>
        <strain evidence="3 4">G1</strain>
    </source>
</reference>
<name>A0A1Y2BZY2_9FUNG</name>
<dbReference type="GO" id="GO:0016787">
    <property type="term" value="F:hydrolase activity"/>
    <property type="evidence" value="ECO:0007669"/>
    <property type="project" value="UniProtKB-KW"/>
</dbReference>
<evidence type="ECO:0000313" key="3">
    <source>
        <dbReference type="EMBL" id="ORY40319.1"/>
    </source>
</evidence>
<evidence type="ECO:0000313" key="4">
    <source>
        <dbReference type="Proteomes" id="UP000193920"/>
    </source>
</evidence>
<gene>
    <name evidence="3" type="ORF">LY90DRAFT_419011</name>
</gene>
<dbReference type="InterPro" id="IPR029058">
    <property type="entry name" value="AB_hydrolase_fold"/>
</dbReference>
<dbReference type="InterPro" id="IPR013094">
    <property type="entry name" value="AB_hydrolase_3"/>
</dbReference>
<keyword evidence="4" id="KW-1185">Reference proteome</keyword>
<protein>
    <submittedName>
        <fullName evidence="3">Alpha/beta-hydrolase</fullName>
    </submittedName>
</protein>
<dbReference type="AlphaFoldDB" id="A0A1Y2BZY2"/>
<feature type="domain" description="Alpha/beta hydrolase fold-3" evidence="2">
    <location>
        <begin position="43"/>
        <end position="247"/>
    </location>
</feature>
<dbReference type="PANTHER" id="PTHR48081:SF8">
    <property type="entry name" value="ALPHA_BETA HYDROLASE FOLD-3 DOMAIN-CONTAINING PROTEIN-RELATED"/>
    <property type="match status" value="1"/>
</dbReference>
<dbReference type="OrthoDB" id="408631at2759"/>
<proteinExistence type="predicted"/>
<dbReference type="Proteomes" id="UP000193920">
    <property type="component" value="Unassembled WGS sequence"/>
</dbReference>
<organism evidence="3 4">
    <name type="scientific">Neocallimastix californiae</name>
    <dbReference type="NCBI Taxonomy" id="1754190"/>
    <lineage>
        <taxon>Eukaryota</taxon>
        <taxon>Fungi</taxon>
        <taxon>Fungi incertae sedis</taxon>
        <taxon>Chytridiomycota</taxon>
        <taxon>Chytridiomycota incertae sedis</taxon>
        <taxon>Neocallimastigomycetes</taxon>
        <taxon>Neocallimastigales</taxon>
        <taxon>Neocallimastigaceae</taxon>
        <taxon>Neocallimastix</taxon>
    </lineage>
</organism>
<keyword evidence="1 3" id="KW-0378">Hydrolase</keyword>
<dbReference type="Gene3D" id="3.40.50.1820">
    <property type="entry name" value="alpha/beta hydrolase"/>
    <property type="match status" value="1"/>
</dbReference>
<accession>A0A1Y2BZY2</accession>
<dbReference type="STRING" id="1754190.A0A1Y2BZY2"/>
<comment type="caution">
    <text evidence="3">The sequence shown here is derived from an EMBL/GenBank/DDBJ whole genome shotgun (WGS) entry which is preliminary data.</text>
</comment>
<dbReference type="Pfam" id="PF07859">
    <property type="entry name" value="Abhydrolase_3"/>
    <property type="match status" value="1"/>
</dbReference>
<dbReference type="InterPro" id="IPR050300">
    <property type="entry name" value="GDXG_lipolytic_enzyme"/>
</dbReference>